<keyword evidence="2" id="KW-1185">Reference proteome</keyword>
<gene>
    <name evidence="1" type="ORF">RY831_01115</name>
</gene>
<name>A0ABU6J2A4_9BURK</name>
<evidence type="ECO:0000313" key="2">
    <source>
        <dbReference type="Proteomes" id="UP001352263"/>
    </source>
</evidence>
<reference evidence="1 2" key="1">
    <citation type="submission" date="2023-10" db="EMBL/GenBank/DDBJ databases">
        <title>Noviherbaspirillum sp. CPCC 100848 genome assembly.</title>
        <authorList>
            <person name="Li X.Y."/>
            <person name="Fang X.M."/>
        </authorList>
    </citation>
    <scope>NUCLEOTIDE SEQUENCE [LARGE SCALE GENOMIC DNA]</scope>
    <source>
        <strain evidence="1 2">CPCC 100848</strain>
    </source>
</reference>
<sequence length="82" mass="9557">MDRDQPILLDALRNSIAPGMTIKEIKRHSTRQLVIHGFLIIDDEYGLGFSIANDFEDVDYVSQLPDDLILEELHVMSTEWWR</sequence>
<protein>
    <submittedName>
        <fullName evidence="1">Uncharacterized protein</fullName>
    </submittedName>
</protein>
<evidence type="ECO:0000313" key="1">
    <source>
        <dbReference type="EMBL" id="MEC4717737.1"/>
    </source>
</evidence>
<comment type="caution">
    <text evidence="1">The sequence shown here is derived from an EMBL/GenBank/DDBJ whole genome shotgun (WGS) entry which is preliminary data.</text>
</comment>
<dbReference type="Proteomes" id="UP001352263">
    <property type="component" value="Unassembled WGS sequence"/>
</dbReference>
<dbReference type="RefSeq" id="WP_326504487.1">
    <property type="nucleotide sequence ID" value="NZ_JAWIIV010000001.1"/>
</dbReference>
<accession>A0ABU6J2A4</accession>
<dbReference type="EMBL" id="JAWIIV010000001">
    <property type="protein sequence ID" value="MEC4717737.1"/>
    <property type="molecule type" value="Genomic_DNA"/>
</dbReference>
<proteinExistence type="predicted"/>
<organism evidence="1 2">
    <name type="scientific">Noviherbaspirillum album</name>
    <dbReference type="NCBI Taxonomy" id="3080276"/>
    <lineage>
        <taxon>Bacteria</taxon>
        <taxon>Pseudomonadati</taxon>
        <taxon>Pseudomonadota</taxon>
        <taxon>Betaproteobacteria</taxon>
        <taxon>Burkholderiales</taxon>
        <taxon>Oxalobacteraceae</taxon>
        <taxon>Noviherbaspirillum</taxon>
    </lineage>
</organism>